<dbReference type="PANTHER" id="PTHR33744:SF15">
    <property type="entry name" value="CARBOHYDRATE DIACID REGULATOR"/>
    <property type="match status" value="1"/>
</dbReference>
<evidence type="ECO:0000313" key="3">
    <source>
        <dbReference type="EMBL" id="CUN37950.1"/>
    </source>
</evidence>
<accession>A0A173WFV6</accession>
<dbReference type="InterPro" id="IPR051448">
    <property type="entry name" value="CdaR-like_regulators"/>
</dbReference>
<dbReference type="Gene3D" id="1.10.10.2840">
    <property type="entry name" value="PucR C-terminal helix-turn-helix domain"/>
    <property type="match status" value="1"/>
</dbReference>
<protein>
    <submittedName>
        <fullName evidence="3">Sugar diacid utilization regulator</fullName>
    </submittedName>
</protein>
<dbReference type="InterPro" id="IPR012914">
    <property type="entry name" value="PucR_dom"/>
</dbReference>
<name>A0A173WFV6_9FIRM</name>
<dbReference type="Proteomes" id="UP000095409">
    <property type="component" value="Unassembled WGS sequence"/>
</dbReference>
<dbReference type="InterPro" id="IPR042070">
    <property type="entry name" value="PucR_C-HTH_sf"/>
</dbReference>
<dbReference type="AlphaFoldDB" id="A0A173WFV6"/>
<proteinExistence type="predicted"/>
<reference evidence="3 4" key="1">
    <citation type="submission" date="2015-09" db="EMBL/GenBank/DDBJ databases">
        <authorList>
            <consortium name="Pathogen Informatics"/>
        </authorList>
    </citation>
    <scope>NUCLEOTIDE SEQUENCE [LARGE SCALE GENOMIC DNA]</scope>
    <source>
        <strain evidence="3 4">2789STDY5608837</strain>
    </source>
</reference>
<dbReference type="Pfam" id="PF13556">
    <property type="entry name" value="HTH_30"/>
    <property type="match status" value="1"/>
</dbReference>
<dbReference type="EMBL" id="CYZD01000001">
    <property type="protein sequence ID" value="CUN37950.1"/>
    <property type="molecule type" value="Genomic_DNA"/>
</dbReference>
<feature type="domain" description="Purine catabolism PurC-like" evidence="1">
    <location>
        <begin position="16"/>
        <end position="125"/>
    </location>
</feature>
<dbReference type="Pfam" id="PF07905">
    <property type="entry name" value="PucR"/>
    <property type="match status" value="1"/>
</dbReference>
<organism evidence="3 4">
    <name type="scientific">Blautia obeum</name>
    <dbReference type="NCBI Taxonomy" id="40520"/>
    <lineage>
        <taxon>Bacteria</taxon>
        <taxon>Bacillati</taxon>
        <taxon>Bacillota</taxon>
        <taxon>Clostridia</taxon>
        <taxon>Lachnospirales</taxon>
        <taxon>Lachnospiraceae</taxon>
        <taxon>Blautia</taxon>
    </lineage>
</organism>
<gene>
    <name evidence="3" type="ORF">ERS852394_00077</name>
</gene>
<dbReference type="InterPro" id="IPR025736">
    <property type="entry name" value="PucR_C-HTH_dom"/>
</dbReference>
<dbReference type="RefSeq" id="WP_055065405.1">
    <property type="nucleotide sequence ID" value="NZ_CYZD01000001.1"/>
</dbReference>
<evidence type="ECO:0000313" key="4">
    <source>
        <dbReference type="Proteomes" id="UP000095409"/>
    </source>
</evidence>
<evidence type="ECO:0000259" key="1">
    <source>
        <dbReference type="Pfam" id="PF07905"/>
    </source>
</evidence>
<dbReference type="PANTHER" id="PTHR33744">
    <property type="entry name" value="CARBOHYDRATE DIACID REGULATOR"/>
    <property type="match status" value="1"/>
</dbReference>
<evidence type="ECO:0000259" key="2">
    <source>
        <dbReference type="Pfam" id="PF13556"/>
    </source>
</evidence>
<sequence>MKLRVKDIVKIWNNGAASLVAGQEGLMRRIEVFDMMEQPNIKPWLREHLLLITTGYVIRNDKEALLNLIRDMNEVNASALAIKTRFFDDFPKEALQLADELKLPLFFLDNNAGFVELVFPVMTAIVESRSNIELDTRYQIGKENKSELDNRLFFDLINRKITQSEEAEYRTASLQWPSEPVRVIALSLETEQNSFLLEMKKEQQTKAISRILEKNHIRNAVICSKEMCFALMGISINDTLLDIIVNDMIQKTVEINNCACSAIISNPLSDYLKLADTYQKLKEGFHIRMIRKQQWQYIFLDELQYDRIMLHISEDTEVHQFIRCKLGSLVEYDRAHDTQLLETLEALIQNHNSRKLAAESLFLHRNTMVHRINKIEEVLHCSLDDTEIMEQLEFAIKMKMYAH</sequence>
<feature type="domain" description="PucR C-terminal helix-turn-helix" evidence="2">
    <location>
        <begin position="340"/>
        <end position="397"/>
    </location>
</feature>